<feature type="domain" description="DNA-directed DNA polymerase family A palm" evidence="8">
    <location>
        <begin position="915"/>
        <end position="1145"/>
    </location>
</feature>
<dbReference type="EC" id="2.7.7.7" evidence="1"/>
<dbReference type="GO" id="GO:0003677">
    <property type="term" value="F:DNA binding"/>
    <property type="evidence" value="ECO:0007669"/>
    <property type="project" value="InterPro"/>
</dbReference>
<feature type="region of interest" description="Disordered" evidence="7">
    <location>
        <begin position="274"/>
        <end position="394"/>
    </location>
</feature>
<evidence type="ECO:0000313" key="10">
    <source>
        <dbReference type="Proteomes" id="UP001209878"/>
    </source>
</evidence>
<protein>
    <recommendedName>
        <fullName evidence="1">DNA-directed DNA polymerase</fullName>
        <ecNumber evidence="1">2.7.7.7</ecNumber>
    </recommendedName>
</protein>
<dbReference type="InterPro" id="IPR012337">
    <property type="entry name" value="RNaseH-like_sf"/>
</dbReference>
<dbReference type="InterPro" id="IPR002298">
    <property type="entry name" value="DNA_polymerase_A"/>
</dbReference>
<evidence type="ECO:0000256" key="3">
    <source>
        <dbReference type="ARBA" id="ARBA00022695"/>
    </source>
</evidence>
<organism evidence="9 10">
    <name type="scientific">Ridgeia piscesae</name>
    <name type="common">Tubeworm</name>
    <dbReference type="NCBI Taxonomy" id="27915"/>
    <lineage>
        <taxon>Eukaryota</taxon>
        <taxon>Metazoa</taxon>
        <taxon>Spiralia</taxon>
        <taxon>Lophotrochozoa</taxon>
        <taxon>Annelida</taxon>
        <taxon>Polychaeta</taxon>
        <taxon>Sedentaria</taxon>
        <taxon>Canalipalpata</taxon>
        <taxon>Sabellida</taxon>
        <taxon>Siboglinidae</taxon>
        <taxon>Ridgeia</taxon>
    </lineage>
</organism>
<feature type="coiled-coil region" evidence="6">
    <location>
        <begin position="4"/>
        <end position="108"/>
    </location>
</feature>
<dbReference type="SMART" id="SM00482">
    <property type="entry name" value="POLAc"/>
    <property type="match status" value="1"/>
</dbReference>
<keyword evidence="2" id="KW-0808">Transferase</keyword>
<dbReference type="Gene3D" id="3.30.420.10">
    <property type="entry name" value="Ribonuclease H-like superfamily/Ribonuclease H"/>
    <property type="match status" value="1"/>
</dbReference>
<dbReference type="Proteomes" id="UP001209878">
    <property type="component" value="Unassembled WGS sequence"/>
</dbReference>
<dbReference type="AlphaFoldDB" id="A0AAD9KGA7"/>
<sequence length="1185" mass="131427">MLKEKLQKEQIEKEKLQKERLQKAQKLKEKLQKDQIEKDKLQKERLQKVHVLKEKLQKDKFEKHQLQKESLQNAQMLKEKLQNEQIEKEKLQKERLQKEQMLKGKLQKKMVPQEQPQPRVDVKATCTSHKTMSHVTESKSHDTDHENMSDVILSSQLLEDLPHSSVRDDIGRVSLDLNECLIQPEDIEAAMNMSDSFSCSAMKPVMNLDAGKTEAVEFSLSESLTMSMLEGVEVADSPLCGPKMMHAEHGESHGQRTGTIAKQVSDDIALEHVEDKATDGVEEELNGSMPRSSGRKRKRQRHLGMARKRTRRSNTEDDSLSDKTASDSVNNLSDGVLTPSPPSVQPRRFVGGVVCSPLRSDKAKGQCGGDGGAVRRSQRGKQGAGGGARRERVSKELLMSPSTLANMDVVPLHMEQPSPYNDTAPGNLKTGGPDLNQTLPASVGSQSFSIIDVAADRGLFESFITEWKSQTQYSLSVACDPVPADPTVGIGNKFNGIEVRTTSVDGLLTPDGSTVIVGLAVSWCDRDVYYVALTETSIHCSLDGSLIAPSLDSSVSLSDRLRAVRTVLQHRSICAPCTKVIFDLKCHYKLLSRVCGICLEGPFEDPKIANWMLDPDAKESPLHRLVNSFVPAELPLLQCVTSGVGTGSLALGAAGSASGRLRSTIECVLVRQIMQQLHAELQNQQLYNSFVNVEMPSVLVLARMELNGMGFSEAECDRQRHLLEARIVSLEQEAYDLAGHAFSLASPADIAQVLYRELRLRDTAVQRQPTKKSSLSTAKDVLERMKTQHALPGVILEWRRITNALTKVVFPLRREGVFCGRVGMTRIHPECYTLTATGRVTMREPSVQNIPRDFEIHMPDVILESPPPDCVPVGISRYNTRRRGCVTGQRMQSTVSHGTRVKSSVTADAPLFAVSLRHAFIPFEGGVLLAADYSQLELRMIAHLSRDAKLMAILNSGGDVFKIIAGQLEGLEVSEVTVEMRQQAKQVCYGMIYGIGSKALADQLKVSENEAASFIKSFKTKYKGMSRFLRETVERCRKNGYIETLCGRRRHLPAISSNNMHAKMHAERQAVNSTVQGSAADLVKLAMVNIDRQLMVEFPDTRFCHQHSFLSQETADGADKDAGNDGAFFILQLHDELMYEVSDQHVTQVAHLVKHHMENAFALTVKMPVKVKVGTSWAKLKDLTL</sequence>
<reference evidence="9" key="1">
    <citation type="journal article" date="2023" name="Mol. Biol. Evol.">
        <title>Third-Generation Sequencing Reveals the Adaptive Role of the Epigenome in Three Deep-Sea Polychaetes.</title>
        <authorList>
            <person name="Perez M."/>
            <person name="Aroh O."/>
            <person name="Sun Y."/>
            <person name="Lan Y."/>
            <person name="Juniper S.K."/>
            <person name="Young C.R."/>
            <person name="Angers B."/>
            <person name="Qian P.Y."/>
        </authorList>
    </citation>
    <scope>NUCLEOTIDE SEQUENCE</scope>
    <source>
        <strain evidence="9">R07B-5</strain>
    </source>
</reference>
<evidence type="ECO:0000313" key="9">
    <source>
        <dbReference type="EMBL" id="KAK2171124.1"/>
    </source>
</evidence>
<dbReference type="GO" id="GO:0097681">
    <property type="term" value="P:double-strand break repair via alternative nonhomologous end joining"/>
    <property type="evidence" value="ECO:0007669"/>
    <property type="project" value="TreeGrafter"/>
</dbReference>
<dbReference type="PANTHER" id="PTHR10133:SF62">
    <property type="entry name" value="DNA POLYMERASE THETA"/>
    <property type="match status" value="1"/>
</dbReference>
<dbReference type="InterPro" id="IPR036397">
    <property type="entry name" value="RNaseH_sf"/>
</dbReference>
<dbReference type="CDD" id="cd08638">
    <property type="entry name" value="DNA_pol_A_theta"/>
    <property type="match status" value="1"/>
</dbReference>
<keyword evidence="6" id="KW-0175">Coiled coil</keyword>
<dbReference type="Gene3D" id="1.10.150.20">
    <property type="entry name" value="5' to 3' exonuclease, C-terminal subdomain"/>
    <property type="match status" value="1"/>
</dbReference>
<dbReference type="PROSITE" id="PS00447">
    <property type="entry name" value="DNA_POLYMERASE_A"/>
    <property type="match status" value="1"/>
</dbReference>
<dbReference type="FunFam" id="1.20.1060.10:FF:000003">
    <property type="entry name" value="Helicase and polymerase-containing protein TEBICHI"/>
    <property type="match status" value="1"/>
</dbReference>
<evidence type="ECO:0000256" key="4">
    <source>
        <dbReference type="ARBA" id="ARBA00022932"/>
    </source>
</evidence>
<keyword evidence="10" id="KW-1185">Reference proteome</keyword>
<evidence type="ECO:0000256" key="1">
    <source>
        <dbReference type="ARBA" id="ARBA00012417"/>
    </source>
</evidence>
<keyword evidence="3" id="KW-0548">Nucleotidyltransferase</keyword>
<evidence type="ECO:0000256" key="6">
    <source>
        <dbReference type="SAM" id="Coils"/>
    </source>
</evidence>
<dbReference type="Gene3D" id="3.30.70.370">
    <property type="match status" value="1"/>
</dbReference>
<comment type="catalytic activity">
    <reaction evidence="5">
        <text>DNA(n) + a 2'-deoxyribonucleoside 5'-triphosphate = DNA(n+1) + diphosphate</text>
        <dbReference type="Rhea" id="RHEA:22508"/>
        <dbReference type="Rhea" id="RHEA-COMP:17339"/>
        <dbReference type="Rhea" id="RHEA-COMP:17340"/>
        <dbReference type="ChEBI" id="CHEBI:33019"/>
        <dbReference type="ChEBI" id="CHEBI:61560"/>
        <dbReference type="ChEBI" id="CHEBI:173112"/>
        <dbReference type="EC" id="2.7.7.7"/>
    </reaction>
</comment>
<dbReference type="InterPro" id="IPR001098">
    <property type="entry name" value="DNA-dir_DNA_pol_A_palm_dom"/>
</dbReference>
<dbReference type="Pfam" id="PF00476">
    <property type="entry name" value="DNA_pol_A"/>
    <property type="match status" value="1"/>
</dbReference>
<evidence type="ECO:0000256" key="5">
    <source>
        <dbReference type="ARBA" id="ARBA00049244"/>
    </source>
</evidence>
<feature type="region of interest" description="Disordered" evidence="7">
    <location>
        <begin position="416"/>
        <end position="438"/>
    </location>
</feature>
<dbReference type="FunFam" id="1.10.150.20:FF:000070">
    <property type="entry name" value="DNA polymerase I, putative"/>
    <property type="match status" value="1"/>
</dbReference>
<evidence type="ECO:0000256" key="2">
    <source>
        <dbReference type="ARBA" id="ARBA00022679"/>
    </source>
</evidence>
<dbReference type="PANTHER" id="PTHR10133">
    <property type="entry name" value="DNA POLYMERASE I"/>
    <property type="match status" value="1"/>
</dbReference>
<dbReference type="GO" id="GO:0006261">
    <property type="term" value="P:DNA-templated DNA replication"/>
    <property type="evidence" value="ECO:0007669"/>
    <property type="project" value="InterPro"/>
</dbReference>
<name>A0AAD9KGA7_RIDPI</name>
<feature type="compositionally biased region" description="Basic residues" evidence="7">
    <location>
        <begin position="293"/>
        <end position="312"/>
    </location>
</feature>
<dbReference type="SUPFAM" id="SSF56672">
    <property type="entry name" value="DNA/RNA polymerases"/>
    <property type="match status" value="1"/>
</dbReference>
<gene>
    <name evidence="9" type="ORF">NP493_1100g01031</name>
</gene>
<comment type="caution">
    <text evidence="9">The sequence shown here is derived from an EMBL/GenBank/DDBJ whole genome shotgun (WGS) entry which is preliminary data.</text>
</comment>
<dbReference type="GO" id="GO:0003887">
    <property type="term" value="F:DNA-directed DNA polymerase activity"/>
    <property type="evidence" value="ECO:0007669"/>
    <property type="project" value="UniProtKB-KW"/>
</dbReference>
<dbReference type="EMBL" id="JAODUO010001100">
    <property type="protein sequence ID" value="KAK2171124.1"/>
    <property type="molecule type" value="Genomic_DNA"/>
</dbReference>
<proteinExistence type="predicted"/>
<dbReference type="InterPro" id="IPR043502">
    <property type="entry name" value="DNA/RNA_pol_sf"/>
</dbReference>
<evidence type="ECO:0000259" key="8">
    <source>
        <dbReference type="SMART" id="SM00482"/>
    </source>
</evidence>
<dbReference type="InterPro" id="IPR019760">
    <property type="entry name" value="DNA-dir_DNA_pol_A_CS"/>
</dbReference>
<dbReference type="Gene3D" id="1.20.1060.10">
    <property type="entry name" value="Taq DNA Polymerase, Chain T, domain 4"/>
    <property type="match status" value="1"/>
</dbReference>
<dbReference type="SUPFAM" id="SSF53098">
    <property type="entry name" value="Ribonuclease H-like"/>
    <property type="match status" value="1"/>
</dbReference>
<keyword evidence="4" id="KW-0239">DNA-directed DNA polymerase</keyword>
<evidence type="ECO:0000256" key="7">
    <source>
        <dbReference type="SAM" id="MobiDB-lite"/>
    </source>
</evidence>
<accession>A0AAD9KGA7</accession>